<protein>
    <submittedName>
        <fullName evidence="3">Dienelactone hydrolase</fullName>
    </submittedName>
</protein>
<keyword evidence="3" id="KW-0378">Hydrolase</keyword>
<dbReference type="Gene3D" id="3.40.50.1820">
    <property type="entry name" value="alpha/beta hydrolase"/>
    <property type="match status" value="1"/>
</dbReference>
<dbReference type="AlphaFoldDB" id="L8HF41"/>
<keyword evidence="1" id="KW-0732">Signal</keyword>
<dbReference type="RefSeq" id="XP_004352911.1">
    <property type="nucleotide sequence ID" value="XM_004352859.1"/>
</dbReference>
<reference evidence="3 4" key="1">
    <citation type="journal article" date="2013" name="Genome Biol.">
        <title>Genome of Acanthamoeba castellanii highlights extensive lateral gene transfer and early evolution of tyrosine kinase signaling.</title>
        <authorList>
            <person name="Clarke M."/>
            <person name="Lohan A.J."/>
            <person name="Liu B."/>
            <person name="Lagkouvardos I."/>
            <person name="Roy S."/>
            <person name="Zafar N."/>
            <person name="Bertelli C."/>
            <person name="Schilde C."/>
            <person name="Kianianmomeni A."/>
            <person name="Burglin T.R."/>
            <person name="Frech C."/>
            <person name="Turcotte B."/>
            <person name="Kopec K.O."/>
            <person name="Synnott J.M."/>
            <person name="Choo C."/>
            <person name="Paponov I."/>
            <person name="Finkler A."/>
            <person name="Soon Heng Tan C."/>
            <person name="Hutchins A.P."/>
            <person name="Weinmeier T."/>
            <person name="Rattei T."/>
            <person name="Chu J.S."/>
            <person name="Gimenez G."/>
            <person name="Irimia M."/>
            <person name="Rigden D.J."/>
            <person name="Fitzpatrick D.A."/>
            <person name="Lorenzo-Morales J."/>
            <person name="Bateman A."/>
            <person name="Chiu C.H."/>
            <person name="Tang P."/>
            <person name="Hegemann P."/>
            <person name="Fromm H."/>
            <person name="Raoult D."/>
            <person name="Greub G."/>
            <person name="Miranda-Saavedra D."/>
            <person name="Chen N."/>
            <person name="Nash P."/>
            <person name="Ginger M.L."/>
            <person name="Horn M."/>
            <person name="Schaap P."/>
            <person name="Caler L."/>
            <person name="Loftus B."/>
        </authorList>
    </citation>
    <scope>NUCLEOTIDE SEQUENCE [LARGE SCALE GENOMIC DNA]</scope>
    <source>
        <strain evidence="3 4">Neff</strain>
    </source>
</reference>
<evidence type="ECO:0000256" key="1">
    <source>
        <dbReference type="ARBA" id="ARBA00022729"/>
    </source>
</evidence>
<proteinExistence type="predicted"/>
<dbReference type="Proteomes" id="UP000011083">
    <property type="component" value="Unassembled WGS sequence"/>
</dbReference>
<sequence length="360" mass="39023">MGHYKKQSECGSYNYLLYLPEGYGAVADRPPAGWPLLLFLHGADRKGVDLDTLRASGIPRLCESRLYASEKKSSSSSSSPLSSSSSSSCMVDVEETESMNDADSPRTATAGLHLRRATALAQRSPHRRTPSADRGLASPLEQMQSFPFVVVSPLCPPFKYWRVESLASLVEEVAEQYQVDARRVYAVGEGMGGWAACALAARVPRCLAACVPIGAAADPHFVDVDRLKDTPLWLFHGSSRCDDVDGLDMTASATDEEEAADADDSNGDGDDDEGLRASVCLVQALRRQGARSVLFTAYPTVATKKDNADSMPGVFFSVNGGRGGSDEQADQNELVKRSYTYDNPLLYQWLLQHSLPLLDV</sequence>
<feature type="region of interest" description="Disordered" evidence="2">
    <location>
        <begin position="72"/>
        <end position="106"/>
    </location>
</feature>
<dbReference type="GO" id="GO:0016787">
    <property type="term" value="F:hydrolase activity"/>
    <property type="evidence" value="ECO:0007669"/>
    <property type="project" value="UniProtKB-KW"/>
</dbReference>
<keyword evidence="4" id="KW-1185">Reference proteome</keyword>
<dbReference type="InterPro" id="IPR029058">
    <property type="entry name" value="AB_hydrolase_fold"/>
</dbReference>
<dbReference type="PANTHER" id="PTHR43037">
    <property type="entry name" value="UNNAMED PRODUCT-RELATED"/>
    <property type="match status" value="1"/>
</dbReference>
<evidence type="ECO:0000313" key="3">
    <source>
        <dbReference type="EMBL" id="ELR23383.1"/>
    </source>
</evidence>
<organism evidence="3 4">
    <name type="scientific">Acanthamoeba castellanii (strain ATCC 30010 / Neff)</name>
    <dbReference type="NCBI Taxonomy" id="1257118"/>
    <lineage>
        <taxon>Eukaryota</taxon>
        <taxon>Amoebozoa</taxon>
        <taxon>Discosea</taxon>
        <taxon>Longamoebia</taxon>
        <taxon>Centramoebida</taxon>
        <taxon>Acanthamoebidae</taxon>
        <taxon>Acanthamoeba</taxon>
    </lineage>
</organism>
<evidence type="ECO:0000256" key="2">
    <source>
        <dbReference type="SAM" id="MobiDB-lite"/>
    </source>
</evidence>
<evidence type="ECO:0000313" key="4">
    <source>
        <dbReference type="Proteomes" id="UP000011083"/>
    </source>
</evidence>
<dbReference type="KEGG" id="acan:ACA1_069680"/>
<gene>
    <name evidence="3" type="ORF">ACA1_069680</name>
</gene>
<dbReference type="OrthoDB" id="2152248at2759"/>
<dbReference type="InterPro" id="IPR050955">
    <property type="entry name" value="Plant_Biomass_Hydrol_Est"/>
</dbReference>
<feature type="compositionally biased region" description="Low complexity" evidence="2">
    <location>
        <begin position="74"/>
        <end position="88"/>
    </location>
</feature>
<dbReference type="EMBL" id="KB007857">
    <property type="protein sequence ID" value="ELR23383.1"/>
    <property type="molecule type" value="Genomic_DNA"/>
</dbReference>
<dbReference type="PANTHER" id="PTHR43037:SF1">
    <property type="entry name" value="BLL1128 PROTEIN"/>
    <property type="match status" value="1"/>
</dbReference>
<dbReference type="STRING" id="1257118.L8HF41"/>
<accession>L8HF41</accession>
<name>L8HF41_ACACF</name>
<dbReference type="SUPFAM" id="SSF53474">
    <property type="entry name" value="alpha/beta-Hydrolases"/>
    <property type="match status" value="1"/>
</dbReference>
<dbReference type="GeneID" id="14924357"/>
<dbReference type="VEuPathDB" id="AmoebaDB:ACA1_069680"/>